<keyword evidence="17" id="KW-0597">Phosphoprotein</keyword>
<evidence type="ECO:0000256" key="2">
    <source>
        <dbReference type="ARBA" id="ARBA00004123"/>
    </source>
</evidence>
<dbReference type="PRINTS" id="PR00109">
    <property type="entry name" value="TYRKINASE"/>
</dbReference>
<evidence type="ECO:0000256" key="25">
    <source>
        <dbReference type="ARBA" id="ARBA00022842"/>
    </source>
</evidence>
<evidence type="ECO:0000259" key="42">
    <source>
        <dbReference type="PROSITE" id="PS50011"/>
    </source>
</evidence>
<evidence type="ECO:0000256" key="13">
    <source>
        <dbReference type="ARBA" id="ARBA00022475"/>
    </source>
</evidence>
<feature type="domain" description="SH3" evidence="41">
    <location>
        <begin position="378"/>
        <end position="438"/>
    </location>
</feature>
<comment type="cofactor">
    <cofactor evidence="1">
        <name>Mg(2+)</name>
        <dbReference type="ChEBI" id="CHEBI:18420"/>
    </cofactor>
</comment>
<evidence type="ECO:0000256" key="30">
    <source>
        <dbReference type="ARBA" id="ARBA00023176"/>
    </source>
</evidence>
<evidence type="ECO:0000256" key="36">
    <source>
        <dbReference type="ARBA" id="ARBA00072244"/>
    </source>
</evidence>
<keyword evidence="22" id="KW-0967">Endosome</keyword>
<evidence type="ECO:0000256" key="18">
    <source>
        <dbReference type="ARBA" id="ARBA00022583"/>
    </source>
</evidence>
<evidence type="ECO:0000259" key="41">
    <source>
        <dbReference type="PROSITE" id="PS50002"/>
    </source>
</evidence>
<evidence type="ECO:0000256" key="26">
    <source>
        <dbReference type="ARBA" id="ARBA00022843"/>
    </source>
</evidence>
<keyword evidence="13" id="KW-1003">Cell membrane</keyword>
<dbReference type="InterPro" id="IPR015116">
    <property type="entry name" value="Cdc42-bd-like"/>
</dbReference>
<keyword evidence="29" id="KW-0829">Tyrosine-protein kinase</keyword>
<feature type="region of interest" description="Disordered" evidence="40">
    <location>
        <begin position="613"/>
        <end position="718"/>
    </location>
</feature>
<keyword evidence="32" id="KW-0968">Cytoplasmic vesicle</keyword>
<organism evidence="44 45">
    <name type="scientific">Dreissena polymorpha</name>
    <name type="common">Zebra mussel</name>
    <name type="synonym">Mytilus polymorpha</name>
    <dbReference type="NCBI Taxonomy" id="45954"/>
    <lineage>
        <taxon>Eukaryota</taxon>
        <taxon>Metazoa</taxon>
        <taxon>Spiralia</taxon>
        <taxon>Lophotrochozoa</taxon>
        <taxon>Mollusca</taxon>
        <taxon>Bivalvia</taxon>
        <taxon>Autobranchia</taxon>
        <taxon>Heteroconchia</taxon>
        <taxon>Euheterodonta</taxon>
        <taxon>Imparidentia</taxon>
        <taxon>Neoheterodontei</taxon>
        <taxon>Myida</taxon>
        <taxon>Dreissenoidea</taxon>
        <taxon>Dreissenidae</taxon>
        <taxon>Dreissena</taxon>
    </lineage>
</organism>
<dbReference type="EC" id="2.7.10.2" evidence="10"/>
<dbReference type="InterPro" id="IPR011009">
    <property type="entry name" value="Kinase-like_dom_sf"/>
</dbReference>
<dbReference type="GO" id="GO:0005768">
    <property type="term" value="C:endosome"/>
    <property type="evidence" value="ECO:0007669"/>
    <property type="project" value="UniProtKB-SubCell"/>
</dbReference>
<name>A0A9D4D971_DREPO</name>
<keyword evidence="25" id="KW-0460">Magnesium</keyword>
<feature type="compositionally biased region" description="Basic and acidic residues" evidence="40">
    <location>
        <begin position="1078"/>
        <end position="1093"/>
    </location>
</feature>
<dbReference type="InterPro" id="IPR015940">
    <property type="entry name" value="UBA"/>
</dbReference>
<evidence type="ECO:0000256" key="35">
    <source>
        <dbReference type="ARBA" id="ARBA00060742"/>
    </source>
</evidence>
<dbReference type="PROSITE" id="PS50002">
    <property type="entry name" value="SH3"/>
    <property type="match status" value="1"/>
</dbReference>
<dbReference type="GO" id="GO:0046872">
    <property type="term" value="F:metal ion binding"/>
    <property type="evidence" value="ECO:0007669"/>
    <property type="project" value="UniProtKB-KW"/>
</dbReference>
<dbReference type="PROSITE" id="PS50011">
    <property type="entry name" value="PROTEIN_KINASE_DOM"/>
    <property type="match status" value="1"/>
</dbReference>
<evidence type="ECO:0000256" key="17">
    <source>
        <dbReference type="ARBA" id="ARBA00022553"/>
    </source>
</evidence>
<dbReference type="CDD" id="cd14328">
    <property type="entry name" value="UBA_TNK1"/>
    <property type="match status" value="1"/>
</dbReference>
<dbReference type="GO" id="GO:0030659">
    <property type="term" value="C:cytoplasmic vesicle membrane"/>
    <property type="evidence" value="ECO:0007669"/>
    <property type="project" value="UniProtKB-SubCell"/>
</dbReference>
<dbReference type="GO" id="GO:0005905">
    <property type="term" value="C:clathrin-coated pit"/>
    <property type="evidence" value="ECO:0007669"/>
    <property type="project" value="UniProtKB-SubCell"/>
</dbReference>
<dbReference type="GO" id="GO:0006897">
    <property type="term" value="P:endocytosis"/>
    <property type="evidence" value="ECO:0007669"/>
    <property type="project" value="UniProtKB-KW"/>
</dbReference>
<evidence type="ECO:0000256" key="33">
    <source>
        <dbReference type="ARBA" id="ARBA00047899"/>
    </source>
</evidence>
<keyword evidence="26" id="KW-0832">Ubl conjugation</keyword>
<evidence type="ECO:0000256" key="20">
    <source>
        <dbReference type="ARBA" id="ARBA00022723"/>
    </source>
</evidence>
<evidence type="ECO:0000256" key="9">
    <source>
        <dbReference type="ARBA" id="ARBA00004600"/>
    </source>
</evidence>
<evidence type="ECO:0000256" key="22">
    <source>
        <dbReference type="ARBA" id="ARBA00022753"/>
    </source>
</evidence>
<dbReference type="Pfam" id="PF07714">
    <property type="entry name" value="PK_Tyr_Ser-Thr"/>
    <property type="match status" value="1"/>
</dbReference>
<dbReference type="Gene3D" id="3.30.200.20">
    <property type="entry name" value="Phosphorylase Kinase, domain 1"/>
    <property type="match status" value="1"/>
</dbReference>
<dbReference type="EMBL" id="JAIWYP010000011">
    <property type="protein sequence ID" value="KAH3741328.1"/>
    <property type="molecule type" value="Genomic_DNA"/>
</dbReference>
<dbReference type="FunFam" id="3.30.200.20:FF:000107">
    <property type="entry name" value="Putative activated CDC42 kinase 1"/>
    <property type="match status" value="1"/>
</dbReference>
<feature type="domain" description="Protein kinase" evidence="42">
    <location>
        <begin position="116"/>
        <end position="375"/>
    </location>
</feature>
<dbReference type="GO" id="GO:0005634">
    <property type="term" value="C:nucleus"/>
    <property type="evidence" value="ECO:0007669"/>
    <property type="project" value="UniProtKB-SubCell"/>
</dbReference>
<dbReference type="FunFam" id="1.10.510.10:FF:000080">
    <property type="entry name" value="Putative activated CDC42 kinase 1"/>
    <property type="match status" value="1"/>
</dbReference>
<comment type="caution">
    <text evidence="44">The sequence shown here is derived from an EMBL/GenBank/DDBJ whole genome shotgun (WGS) entry which is preliminary data.</text>
</comment>
<dbReference type="Pfam" id="PF09027">
    <property type="entry name" value="GTPase_binding"/>
    <property type="match status" value="1"/>
</dbReference>
<keyword evidence="31" id="KW-0539">Nucleus</keyword>
<evidence type="ECO:0000256" key="5">
    <source>
        <dbReference type="ARBA" id="ARBA00004180"/>
    </source>
</evidence>
<dbReference type="EC" id="2.7.11.1" evidence="11"/>
<evidence type="ECO:0000256" key="7">
    <source>
        <dbReference type="ARBA" id="ARBA00004514"/>
    </source>
</evidence>
<keyword evidence="28" id="KW-0472">Membrane</keyword>
<evidence type="ECO:0000256" key="39">
    <source>
        <dbReference type="PROSITE-ProRule" id="PRU10141"/>
    </source>
</evidence>
<dbReference type="GO" id="GO:0005886">
    <property type="term" value="C:plasma membrane"/>
    <property type="evidence" value="ECO:0007669"/>
    <property type="project" value="UniProtKB-SubCell"/>
</dbReference>
<dbReference type="SMART" id="SM00326">
    <property type="entry name" value="SH3"/>
    <property type="match status" value="1"/>
</dbReference>
<feature type="region of interest" description="Disordered" evidence="40">
    <location>
        <begin position="451"/>
        <end position="504"/>
    </location>
</feature>
<evidence type="ECO:0000256" key="1">
    <source>
        <dbReference type="ARBA" id="ARBA00001946"/>
    </source>
</evidence>
<dbReference type="Gene3D" id="1.10.510.10">
    <property type="entry name" value="Transferase(Phosphotransferase) domain 1"/>
    <property type="match status" value="1"/>
</dbReference>
<dbReference type="InterPro" id="IPR008266">
    <property type="entry name" value="Tyr_kinase_AS"/>
</dbReference>
<dbReference type="InterPro" id="IPR020635">
    <property type="entry name" value="Tyr_kinase_cat_dom"/>
</dbReference>
<evidence type="ECO:0000256" key="21">
    <source>
        <dbReference type="ARBA" id="ARBA00022741"/>
    </source>
</evidence>
<evidence type="ECO:0000256" key="10">
    <source>
        <dbReference type="ARBA" id="ARBA00011903"/>
    </source>
</evidence>
<feature type="domain" description="UBA" evidence="43">
    <location>
        <begin position="1169"/>
        <end position="1214"/>
    </location>
</feature>
<evidence type="ECO:0000256" key="24">
    <source>
        <dbReference type="ARBA" id="ARBA00022840"/>
    </source>
</evidence>
<evidence type="ECO:0000256" key="19">
    <source>
        <dbReference type="ARBA" id="ARBA00022679"/>
    </source>
</evidence>
<protein>
    <recommendedName>
        <fullName evidence="36">Activated CDC42 kinase 1</fullName>
        <ecNumber evidence="10">2.7.10.2</ecNumber>
        <ecNumber evidence="11">2.7.11.1</ecNumber>
    </recommendedName>
    <alternativeName>
        <fullName evidence="37">Tyrosine kinase non-receptor protein 2</fullName>
    </alternativeName>
</protein>
<dbReference type="GO" id="GO:0004674">
    <property type="term" value="F:protein serine/threonine kinase activity"/>
    <property type="evidence" value="ECO:0007669"/>
    <property type="project" value="UniProtKB-KW"/>
</dbReference>
<dbReference type="OrthoDB" id="635774at2759"/>
<dbReference type="SUPFAM" id="SSF46934">
    <property type="entry name" value="UBA-like"/>
    <property type="match status" value="1"/>
</dbReference>
<dbReference type="GO" id="GO:0005829">
    <property type="term" value="C:cytosol"/>
    <property type="evidence" value="ECO:0007669"/>
    <property type="project" value="UniProtKB-SubCell"/>
</dbReference>
<comment type="subcellular location">
    <subcellularLocation>
        <location evidence="8">Cell junction</location>
        <location evidence="8">Adherens junction</location>
    </subcellularLocation>
    <subcellularLocation>
        <location evidence="6">Cell membrane</location>
    </subcellularLocation>
    <subcellularLocation>
        <location evidence="7">Cytoplasm</location>
        <location evidence="7">Cytosol</location>
    </subcellularLocation>
    <subcellularLocation>
        <location evidence="5">Cytoplasmic vesicle membrane</location>
        <topology evidence="5">Peripheral membrane protein</topology>
        <orientation evidence="5">Cytoplasmic side</orientation>
    </subcellularLocation>
    <subcellularLocation>
        <location evidence="3">Cytoplasmic vesicle</location>
        <location evidence="3">Clathrin-coated vesicle</location>
    </subcellularLocation>
    <subcellularLocation>
        <location evidence="4">Endosome</location>
    </subcellularLocation>
    <subcellularLocation>
        <location evidence="9">Membrane</location>
        <location evidence="9">Clathrin-coated pit</location>
    </subcellularLocation>
    <subcellularLocation>
        <location evidence="2">Nucleus</location>
    </subcellularLocation>
</comment>
<dbReference type="AlphaFoldDB" id="A0A9D4D971"/>
<dbReference type="PANTHER" id="PTHR24418">
    <property type="entry name" value="TYROSINE-PROTEIN KINASE"/>
    <property type="match status" value="1"/>
</dbReference>
<keyword evidence="24 39" id="KW-0067">ATP-binding</keyword>
<dbReference type="InterPro" id="IPR001452">
    <property type="entry name" value="SH3_domain"/>
</dbReference>
<keyword evidence="27" id="KW-0965">Cell junction</keyword>
<evidence type="ECO:0000256" key="38">
    <source>
        <dbReference type="PROSITE-ProRule" id="PRU00192"/>
    </source>
</evidence>
<evidence type="ECO:0000256" key="37">
    <source>
        <dbReference type="ARBA" id="ARBA00077194"/>
    </source>
</evidence>
<dbReference type="GO" id="GO:0004715">
    <property type="term" value="F:non-membrane spanning protein tyrosine kinase activity"/>
    <property type="evidence" value="ECO:0007669"/>
    <property type="project" value="UniProtKB-EC"/>
</dbReference>
<dbReference type="GO" id="GO:0030136">
    <property type="term" value="C:clathrin-coated vesicle"/>
    <property type="evidence" value="ECO:0007669"/>
    <property type="project" value="UniProtKB-SubCell"/>
</dbReference>
<dbReference type="InterPro" id="IPR036028">
    <property type="entry name" value="SH3-like_dom_sf"/>
</dbReference>
<evidence type="ECO:0000256" key="23">
    <source>
        <dbReference type="ARBA" id="ARBA00022777"/>
    </source>
</evidence>
<evidence type="ECO:0000313" key="44">
    <source>
        <dbReference type="EMBL" id="KAH3741328.1"/>
    </source>
</evidence>
<dbReference type="GO" id="GO:0005912">
    <property type="term" value="C:adherens junction"/>
    <property type="evidence" value="ECO:0007669"/>
    <property type="project" value="UniProtKB-SubCell"/>
</dbReference>
<feature type="region of interest" description="Disordered" evidence="40">
    <location>
        <begin position="1110"/>
        <end position="1135"/>
    </location>
</feature>
<evidence type="ECO:0000256" key="34">
    <source>
        <dbReference type="ARBA" id="ARBA00048679"/>
    </source>
</evidence>
<reference evidence="44" key="1">
    <citation type="journal article" date="2019" name="bioRxiv">
        <title>The Genome of the Zebra Mussel, Dreissena polymorpha: A Resource for Invasive Species Research.</title>
        <authorList>
            <person name="McCartney M.A."/>
            <person name="Auch B."/>
            <person name="Kono T."/>
            <person name="Mallez S."/>
            <person name="Zhang Y."/>
            <person name="Obille A."/>
            <person name="Becker A."/>
            <person name="Abrahante J.E."/>
            <person name="Garbe J."/>
            <person name="Badalamenti J.P."/>
            <person name="Herman A."/>
            <person name="Mangelson H."/>
            <person name="Liachko I."/>
            <person name="Sullivan S."/>
            <person name="Sone E.D."/>
            <person name="Koren S."/>
            <person name="Silverstein K.A.T."/>
            <person name="Beckman K.B."/>
            <person name="Gohl D.M."/>
        </authorList>
    </citation>
    <scope>NUCLEOTIDE SEQUENCE</scope>
    <source>
        <strain evidence="44">Duluth1</strain>
        <tissue evidence="44">Whole animal</tissue>
    </source>
</reference>
<accession>A0A9D4D971</accession>
<evidence type="ECO:0000256" key="29">
    <source>
        <dbReference type="ARBA" id="ARBA00023137"/>
    </source>
</evidence>
<feature type="region of interest" description="Disordered" evidence="40">
    <location>
        <begin position="736"/>
        <end position="755"/>
    </location>
</feature>
<evidence type="ECO:0000256" key="28">
    <source>
        <dbReference type="ARBA" id="ARBA00023136"/>
    </source>
</evidence>
<keyword evidence="23" id="KW-0418">Kinase</keyword>
<evidence type="ECO:0000256" key="11">
    <source>
        <dbReference type="ARBA" id="ARBA00012513"/>
    </source>
</evidence>
<dbReference type="InterPro" id="IPR050198">
    <property type="entry name" value="Non-receptor_tyrosine_kinases"/>
</dbReference>
<dbReference type="Pfam" id="PF22931">
    <property type="entry name" value="SAM_TNK"/>
    <property type="match status" value="1"/>
</dbReference>
<dbReference type="InterPro" id="IPR037085">
    <property type="entry name" value="Cdc42-bd-like_dom_sf"/>
</dbReference>
<feature type="compositionally biased region" description="Basic and acidic residues" evidence="40">
    <location>
        <begin position="568"/>
        <end position="577"/>
    </location>
</feature>
<comment type="catalytic activity">
    <reaction evidence="34">
        <text>L-seryl-[protein] + ATP = O-phospho-L-seryl-[protein] + ADP + H(+)</text>
        <dbReference type="Rhea" id="RHEA:17989"/>
        <dbReference type="Rhea" id="RHEA-COMP:9863"/>
        <dbReference type="Rhea" id="RHEA-COMP:11604"/>
        <dbReference type="ChEBI" id="CHEBI:15378"/>
        <dbReference type="ChEBI" id="CHEBI:29999"/>
        <dbReference type="ChEBI" id="CHEBI:30616"/>
        <dbReference type="ChEBI" id="CHEBI:83421"/>
        <dbReference type="ChEBI" id="CHEBI:456216"/>
        <dbReference type="EC" id="2.7.11.1"/>
    </reaction>
</comment>
<proteinExistence type="inferred from homology"/>
<keyword evidence="12 38" id="KW-0728">SH3 domain</keyword>
<evidence type="ECO:0000313" key="45">
    <source>
        <dbReference type="Proteomes" id="UP000828390"/>
    </source>
</evidence>
<evidence type="ECO:0000256" key="27">
    <source>
        <dbReference type="ARBA" id="ARBA00022949"/>
    </source>
</evidence>
<keyword evidence="30" id="KW-0168">Coated pit</keyword>
<dbReference type="PROSITE" id="PS50030">
    <property type="entry name" value="UBA"/>
    <property type="match status" value="1"/>
</dbReference>
<keyword evidence="19" id="KW-0808">Transferase</keyword>
<dbReference type="SMART" id="SM00219">
    <property type="entry name" value="TyrKc"/>
    <property type="match status" value="1"/>
</dbReference>
<evidence type="ECO:0000256" key="31">
    <source>
        <dbReference type="ARBA" id="ARBA00023242"/>
    </source>
</evidence>
<dbReference type="Proteomes" id="UP000828390">
    <property type="component" value="Unassembled WGS sequence"/>
</dbReference>
<reference evidence="44" key="2">
    <citation type="submission" date="2020-11" db="EMBL/GenBank/DDBJ databases">
        <authorList>
            <person name="McCartney M.A."/>
            <person name="Auch B."/>
            <person name="Kono T."/>
            <person name="Mallez S."/>
            <person name="Becker A."/>
            <person name="Gohl D.M."/>
            <person name="Silverstein K.A.T."/>
            <person name="Koren S."/>
            <person name="Bechman K.B."/>
            <person name="Herman A."/>
            <person name="Abrahante J.E."/>
            <person name="Garbe J."/>
        </authorList>
    </citation>
    <scope>NUCLEOTIDE SEQUENCE</scope>
    <source>
        <strain evidence="44">Duluth1</strain>
        <tissue evidence="44">Whole animal</tissue>
    </source>
</reference>
<keyword evidence="20" id="KW-0479">Metal-binding</keyword>
<dbReference type="GO" id="GO:0005524">
    <property type="term" value="F:ATP binding"/>
    <property type="evidence" value="ECO:0007669"/>
    <property type="project" value="UniProtKB-UniRule"/>
</dbReference>
<keyword evidence="21 39" id="KW-0547">Nucleotide-binding</keyword>
<evidence type="ECO:0000256" key="6">
    <source>
        <dbReference type="ARBA" id="ARBA00004236"/>
    </source>
</evidence>
<evidence type="ECO:0000259" key="43">
    <source>
        <dbReference type="PROSITE" id="PS50030"/>
    </source>
</evidence>
<evidence type="ECO:0000256" key="14">
    <source>
        <dbReference type="ARBA" id="ARBA00022481"/>
    </source>
</evidence>
<keyword evidence="15" id="KW-0963">Cytoplasm</keyword>
<feature type="region of interest" description="Disordered" evidence="40">
    <location>
        <begin position="549"/>
        <end position="597"/>
    </location>
</feature>
<sequence>MDVQESSEWLYELLTEVQLDQFYSKLRDDLQVTRLSHFDYVKDEDLQKVGMGKPAIRRLMDAIKRKKMTLRKKGILEKILPKVPEKSGTKKSSGSSPRLSGHIDQALTCLIPETSLFLYDKLGNGSFGVVRKGDWKTPSGEKKLVAVKILRNDALSMPGAFEDFVKEVNVMHNLDHENLIRLYGIVLSTPLMMVTELAPLRALLDYLHREQERILVCQLCDYAIQVAKGMSYLESKRFIHRDLACRNVLLMSPDKIKIGDFGLMRALPSQEDHYVMQENKKVPFAWCAPESLKTRQFSHASDAWMYAVTLWEMFTFGQEPWMGYNGSQILHKIDMEGERLSHPDLCPTEIYELMLKCWAMKPVDRPSFLAIREFLCEIRPMDVKCLQTFMEEGKLHVEQGDHITVIDGRPDCYWWKGQNKRTHLVGHFPRHVVSTQRRLASMDISKPLKNSFIHTGHGDPGGKSWGNPGEIDEVYLRNPMEPPDLHGNTQPPGSPEPTSEKKRPFGYATSRQFNYAKFQNELQTDEGFSSKSGKSNVNPEHLDLQKMELTRSEQHRSWPLKSGHTKVYRKESNEKPLIDLSDETSGSAAEKSLTKPASASEISSLFDSLLSNNSSQFGNLELPQPLIRDSGSPSDPFEINSAYIMSKKVKSNEVDCKPKQTPPPRPKPIIYRRASNESHHSSDSLQNFSPPKCTGIKLPPEYKKRENTSSPSPDSASIHSVYSLPAQKIENTDKKQPFLSADNSPQKQPSIPTKNQTTKAVLEELFSKGKSSVLNSKNLFKSSNVQSQLSVPCDDLAMQNPHSKNMDRAFDWINDALNDFQLKKSGKSGSDPLLVQQSSSPFYDQVPNEPYAPVIMSDKHLPLTARGGYPVQYCEVPNESSSKLSWSQGNIPRYDSVPQVDDPKDVKLPIAVNDIYSPQSNASTYSDWGDDFDSDLDEDLNALNASVFTGDANAPPPLPTRDYSSISHLGTNNHCNTSVDKKDHKSHIYPIVQDGQQLSHTHYFLIPPKGEELNYGDSHGDRGKATAAVKPFSIGGSHVDTGNGSRHNRLCLEYENIDSLRVLPREACEKTRSRRSSRSTDDLTHSKRGKESVNIKPAWNDENIDISASYPQVRPAGKKPSYQRSNSHHFESYEASVDSQREKITALQDEVIGITDEECYAALCHCHGNVNKAVKHLKTEQLLRLGLAPRDHCYRLLQALHWNLELASSVMLDEYKSSKKKVSIESVV</sequence>
<keyword evidence="18" id="KW-0254">Endocytosis</keyword>
<evidence type="ECO:0000256" key="4">
    <source>
        <dbReference type="ARBA" id="ARBA00004177"/>
    </source>
</evidence>
<feature type="binding site" evidence="39">
    <location>
        <position position="148"/>
    </location>
    <ligand>
        <name>ATP</name>
        <dbReference type="ChEBI" id="CHEBI:30616"/>
    </ligand>
</feature>
<comment type="catalytic activity">
    <reaction evidence="33">
        <text>L-threonyl-[protein] + ATP = O-phospho-L-threonyl-[protein] + ADP + H(+)</text>
        <dbReference type="Rhea" id="RHEA:46608"/>
        <dbReference type="Rhea" id="RHEA-COMP:11060"/>
        <dbReference type="Rhea" id="RHEA-COMP:11605"/>
        <dbReference type="ChEBI" id="CHEBI:15378"/>
        <dbReference type="ChEBI" id="CHEBI:30013"/>
        <dbReference type="ChEBI" id="CHEBI:30616"/>
        <dbReference type="ChEBI" id="CHEBI:61977"/>
        <dbReference type="ChEBI" id="CHEBI:456216"/>
        <dbReference type="EC" id="2.7.11.1"/>
    </reaction>
</comment>
<evidence type="ECO:0000256" key="40">
    <source>
        <dbReference type="SAM" id="MobiDB-lite"/>
    </source>
</evidence>
<dbReference type="SUPFAM" id="SSF56112">
    <property type="entry name" value="Protein kinase-like (PK-like)"/>
    <property type="match status" value="1"/>
</dbReference>
<evidence type="ECO:0000256" key="16">
    <source>
        <dbReference type="ARBA" id="ARBA00022527"/>
    </source>
</evidence>
<dbReference type="InterPro" id="IPR055175">
    <property type="entry name" value="ACK/TNK-like_SAM"/>
</dbReference>
<comment type="similarity">
    <text evidence="35">Belongs to the protein kinase superfamily. Tyr protein kinase family.</text>
</comment>
<keyword evidence="16" id="KW-0723">Serine/threonine-protein kinase</keyword>
<dbReference type="PROSITE" id="PS00107">
    <property type="entry name" value="PROTEIN_KINASE_ATP"/>
    <property type="match status" value="1"/>
</dbReference>
<gene>
    <name evidence="44" type="ORF">DPMN_048052</name>
</gene>
<feature type="compositionally biased region" description="Polar residues" evidence="40">
    <location>
        <begin position="741"/>
        <end position="755"/>
    </location>
</feature>
<dbReference type="Gene3D" id="4.10.680.10">
    <property type="entry name" value="Cdc42-like binding domain"/>
    <property type="match status" value="1"/>
</dbReference>
<evidence type="ECO:0000256" key="8">
    <source>
        <dbReference type="ARBA" id="ARBA00004536"/>
    </source>
</evidence>
<dbReference type="InterPro" id="IPR009060">
    <property type="entry name" value="UBA-like_sf"/>
</dbReference>
<evidence type="ECO:0000256" key="12">
    <source>
        <dbReference type="ARBA" id="ARBA00022443"/>
    </source>
</evidence>
<dbReference type="InterPro" id="IPR001245">
    <property type="entry name" value="Ser-Thr/Tyr_kinase_cat_dom"/>
</dbReference>
<evidence type="ECO:0000256" key="3">
    <source>
        <dbReference type="ARBA" id="ARBA00004132"/>
    </source>
</evidence>
<dbReference type="CDD" id="cd09539">
    <property type="entry name" value="SAM_TNK-like"/>
    <property type="match status" value="1"/>
</dbReference>
<evidence type="ECO:0000256" key="15">
    <source>
        <dbReference type="ARBA" id="ARBA00022490"/>
    </source>
</evidence>
<feature type="compositionally biased region" description="Low complexity" evidence="40">
    <location>
        <begin position="709"/>
        <end position="718"/>
    </location>
</feature>
<feature type="region of interest" description="Disordered" evidence="40">
    <location>
        <begin position="1067"/>
        <end position="1096"/>
    </location>
</feature>
<dbReference type="InterPro" id="IPR049587">
    <property type="entry name" value="TNK-like_SAM"/>
</dbReference>
<dbReference type="FunFam" id="4.10.680.10:FF:000001">
    <property type="entry name" value="activated CDC42 kinase 1 isoform X1"/>
    <property type="match status" value="1"/>
</dbReference>
<keyword evidence="45" id="KW-1185">Reference proteome</keyword>
<evidence type="ECO:0000256" key="32">
    <source>
        <dbReference type="ARBA" id="ARBA00023329"/>
    </source>
</evidence>
<dbReference type="CDD" id="cd05040">
    <property type="entry name" value="PTKc_Ack_like"/>
    <property type="match status" value="1"/>
</dbReference>
<dbReference type="InterPro" id="IPR017441">
    <property type="entry name" value="Protein_kinase_ATP_BS"/>
</dbReference>
<keyword evidence="14" id="KW-0488">Methylation</keyword>
<dbReference type="SUPFAM" id="SSF50044">
    <property type="entry name" value="SH3-domain"/>
    <property type="match status" value="1"/>
</dbReference>
<dbReference type="PROSITE" id="PS00109">
    <property type="entry name" value="PROTEIN_KINASE_TYR"/>
    <property type="match status" value="1"/>
</dbReference>
<dbReference type="InterPro" id="IPR000719">
    <property type="entry name" value="Prot_kinase_dom"/>
</dbReference>